<evidence type="ECO:0000259" key="4">
    <source>
        <dbReference type="Pfam" id="PF08353"/>
    </source>
</evidence>
<comment type="similarity">
    <text evidence="2">Belongs to the MurCDEF family. MurT subfamily.</text>
</comment>
<organism evidence="5 6">
    <name type="scientific">Candidatus Limivivens merdigallinarum</name>
    <dbReference type="NCBI Taxonomy" id="2840859"/>
    <lineage>
        <taxon>Bacteria</taxon>
        <taxon>Bacillati</taxon>
        <taxon>Bacillota</taxon>
        <taxon>Clostridia</taxon>
        <taxon>Lachnospirales</taxon>
        <taxon>Lachnospiraceae</taxon>
        <taxon>Lachnospiraceae incertae sedis</taxon>
        <taxon>Candidatus Limivivens</taxon>
    </lineage>
</organism>
<feature type="binding site" evidence="2">
    <location>
        <position position="238"/>
    </location>
    <ligand>
        <name>Zn(2+)</name>
        <dbReference type="ChEBI" id="CHEBI:29105"/>
    </ligand>
</feature>
<feature type="active site" evidence="2">
    <location>
        <position position="361"/>
    </location>
</feature>
<comment type="catalytic activity">
    <reaction evidence="2">
        <text>beta-D-GlcNAc-(1-&gt;4)-Mur2Ac(oyl-L-Ala-gamma-D-Glu-L-Lys-D-Ala-D-Ala)-di-trans,octa-cis-undecaprenyl diphosphate + L-glutamine + ATP + H2O = beta-D-GlcNAc-(1-&gt;4)-Mur2Ac(oyl-L-Ala-D-isoglutaminyl-L-Lys-D-Ala-D-Ala)-di-trans,octa-cis-undecaprenyl diphosphate + L-glutamate + ADP + phosphate + H(+)</text>
        <dbReference type="Rhea" id="RHEA:57928"/>
        <dbReference type="ChEBI" id="CHEBI:15377"/>
        <dbReference type="ChEBI" id="CHEBI:15378"/>
        <dbReference type="ChEBI" id="CHEBI:29985"/>
        <dbReference type="ChEBI" id="CHEBI:30616"/>
        <dbReference type="ChEBI" id="CHEBI:43474"/>
        <dbReference type="ChEBI" id="CHEBI:58359"/>
        <dbReference type="ChEBI" id="CHEBI:60033"/>
        <dbReference type="ChEBI" id="CHEBI:62233"/>
        <dbReference type="ChEBI" id="CHEBI:456216"/>
        <dbReference type="EC" id="6.3.5.13"/>
    </reaction>
</comment>
<comment type="catalytic activity">
    <reaction evidence="2">
        <text>beta-D-GlcNAc-(1-&gt;4)-Mur2Ac(oyl-L-Ala-gamma-D-O-P-Glu-L-Lys-D-Ala-D-Ala)-di-trans,octa-cis-undecaprenyl diphosphate + NH4(+) = beta-D-GlcNAc-(1-&gt;4)-Mur2Ac(oyl-L-Ala-D-isoglutaminyl-L-Lys-D-Ala-D-Ala)-di-trans,octa-cis-undecaprenyl diphosphate + phosphate + H(+)</text>
        <dbReference type="Rhea" id="RHEA:57932"/>
        <dbReference type="ChEBI" id="CHEBI:15378"/>
        <dbReference type="ChEBI" id="CHEBI:28938"/>
        <dbReference type="ChEBI" id="CHEBI:43474"/>
        <dbReference type="ChEBI" id="CHEBI:62233"/>
        <dbReference type="ChEBI" id="CHEBI:143132"/>
    </reaction>
</comment>
<dbReference type="InterPro" id="IPR013221">
    <property type="entry name" value="Mur_ligase_cen"/>
</dbReference>
<feature type="domain" description="Lipid II isoglutaminyl synthase (glutamine-hydrolyzing) subunit MurT C-terminal" evidence="4">
    <location>
        <begin position="325"/>
        <end position="431"/>
    </location>
</feature>
<dbReference type="Pfam" id="PF08353">
    <property type="entry name" value="MurT_C"/>
    <property type="match status" value="1"/>
</dbReference>
<keyword evidence="2" id="KW-0436">Ligase</keyword>
<dbReference type="PANTHER" id="PTHR23135:SF7">
    <property type="entry name" value="LIPID II ISOGLUTAMINYL SYNTHASE (GLUTAMINE-HYDROLYZING) SUBUNIT MURT"/>
    <property type="match status" value="1"/>
</dbReference>
<dbReference type="Gene3D" id="3.40.1190.10">
    <property type="entry name" value="Mur-like, catalytic domain"/>
    <property type="match status" value="1"/>
</dbReference>
<comment type="function">
    <text evidence="2">The lipid II isoglutaminyl synthase complex catalyzes the formation of alpha-D-isoglutamine in the cell wall lipid II stem peptide. The MurT subunit catalyzes the ATP-dependent amidation of D-glutamate residue of lipid II, converting it to an isoglutamine residue.</text>
</comment>
<keyword evidence="2" id="KW-0067">ATP-binding</keyword>
<protein>
    <recommendedName>
        <fullName evidence="2">Lipid II isoglutaminyl synthase (glutamine-hydrolyzing) subunit MurT</fullName>
        <ecNumber evidence="2">6.3.5.13</ecNumber>
    </recommendedName>
</protein>
<keyword evidence="2" id="KW-0547">Nucleotide-binding</keyword>
<dbReference type="EMBL" id="DVFT01000060">
    <property type="protein sequence ID" value="HIQ95766.1"/>
    <property type="molecule type" value="Genomic_DNA"/>
</dbReference>
<name>A0A9D1CZT3_9FIRM</name>
<reference evidence="5" key="1">
    <citation type="submission" date="2020-10" db="EMBL/GenBank/DDBJ databases">
        <authorList>
            <person name="Gilroy R."/>
        </authorList>
    </citation>
    <scope>NUCLEOTIDE SEQUENCE</scope>
    <source>
        <strain evidence="5">ChiSjej3B21-11622</strain>
    </source>
</reference>
<evidence type="ECO:0000256" key="1">
    <source>
        <dbReference type="ARBA" id="ARBA00004752"/>
    </source>
</evidence>
<dbReference type="GO" id="GO:0016881">
    <property type="term" value="F:acid-amino acid ligase activity"/>
    <property type="evidence" value="ECO:0007669"/>
    <property type="project" value="InterPro"/>
</dbReference>
<evidence type="ECO:0000313" key="5">
    <source>
        <dbReference type="EMBL" id="HIQ95766.1"/>
    </source>
</evidence>
<accession>A0A9D1CZT3</accession>
<keyword evidence="2" id="KW-0133">Cell shape</keyword>
<dbReference type="InterPro" id="IPR013564">
    <property type="entry name" value="MurT_C"/>
</dbReference>
<feature type="binding site" evidence="2">
    <location>
        <position position="216"/>
    </location>
    <ligand>
        <name>Zn(2+)</name>
        <dbReference type="ChEBI" id="CHEBI:29105"/>
    </ligand>
</feature>
<dbReference type="InterPro" id="IPR043703">
    <property type="entry name" value="Lipid_II_synth_MurT"/>
</dbReference>
<comment type="caution">
    <text evidence="5">The sequence shown here is derived from an EMBL/GenBank/DDBJ whole genome shotgun (WGS) entry which is preliminary data.</text>
</comment>
<dbReference type="HAMAP" id="MF_02214">
    <property type="entry name" value="Lipid_II_synth_MurT"/>
    <property type="match status" value="1"/>
</dbReference>
<keyword evidence="2" id="KW-0961">Cell wall biogenesis/degradation</keyword>
<sequence length="447" mass="50464">MGRLRRIAAIWTARLVGFACRVSGKQGVTLAGQIALKIDPEILKELSAQVREKIFVTCGTNGKTTTNNLLCQAIEAEGKKVVCNHTGSNMLNGVVSAFVLQAGLLGNLDADYACIEVDEASTVRIFPHFKPDYMVLTNLFRDQLDRYGEIDITMNLLKKAMDMAPDMEIIVNGDDSLTTYLAMESGHKFVTFGIGEQYFKETDENEIREGTFCKKCGSRMEYHFYHYSQLGDYYCPNCGFKRPKLDFDAKSIKAGGKLQFVVDNYEISANYRGFYNIYNILAAYSAGRMAGLSLKNYNKVLKKYNPENGRNEAFRIGETEIILNLAKNPAGFNQNISAVMEDEREKDIIILINDNSQDGTDVSWLWDVDFDRFKAGNIHSVTVSGIRCQDMRLRLKYVEIPSILEPDIEKAIRDRIKDGVGNLYVLVNYTGLYKTHMILKRMEGEKA</sequence>
<dbReference type="GO" id="GO:0008270">
    <property type="term" value="F:zinc ion binding"/>
    <property type="evidence" value="ECO:0007669"/>
    <property type="project" value="UniProtKB-UniRule"/>
</dbReference>
<comment type="catalytic activity">
    <reaction evidence="2">
        <text>beta-D-GlcNAc-(1-&gt;4)-Mur2Ac(oyl-L-Ala-gamma-D-Glu-L-Lys-D-Ala-D-Ala)-di-trans,octa-cis-undecaprenyl diphosphate + ATP = beta-D-GlcNAc-(1-&gt;4)-Mur2Ac(oyl-L-Ala-gamma-D-O-P-Glu-L-Lys-D-Ala-D-Ala)-di-trans,octa-cis-undecaprenyl diphosphate + ADP</text>
        <dbReference type="Rhea" id="RHEA:59488"/>
        <dbReference type="ChEBI" id="CHEBI:30616"/>
        <dbReference type="ChEBI" id="CHEBI:60033"/>
        <dbReference type="ChEBI" id="CHEBI:143132"/>
        <dbReference type="ChEBI" id="CHEBI:456216"/>
    </reaction>
</comment>
<dbReference type="SUPFAM" id="SSF53623">
    <property type="entry name" value="MurD-like peptide ligases, catalytic domain"/>
    <property type="match status" value="1"/>
</dbReference>
<keyword evidence="2" id="KW-0862">Zinc</keyword>
<comment type="pathway">
    <text evidence="1 2">Cell wall biogenesis; peptidoglycan biosynthesis.</text>
</comment>
<dbReference type="PANTHER" id="PTHR23135">
    <property type="entry name" value="MUR LIGASE FAMILY MEMBER"/>
    <property type="match status" value="1"/>
</dbReference>
<gene>
    <name evidence="2" type="primary">murT</name>
    <name evidence="5" type="ORF">IAB26_04315</name>
</gene>
<dbReference type="InterPro" id="IPR036565">
    <property type="entry name" value="Mur-like_cat_sf"/>
</dbReference>
<feature type="binding site" evidence="2">
    <location>
        <position position="213"/>
    </location>
    <ligand>
        <name>Zn(2+)</name>
        <dbReference type="ChEBI" id="CHEBI:29105"/>
    </ligand>
</feature>
<dbReference type="Pfam" id="PF08245">
    <property type="entry name" value="Mur_ligase_M"/>
    <property type="match status" value="1"/>
</dbReference>
<evidence type="ECO:0000313" key="6">
    <source>
        <dbReference type="Proteomes" id="UP000886886"/>
    </source>
</evidence>
<dbReference type="GO" id="GO:0005524">
    <property type="term" value="F:ATP binding"/>
    <property type="evidence" value="ECO:0007669"/>
    <property type="project" value="UniProtKB-UniRule"/>
</dbReference>
<dbReference type="EC" id="6.3.5.13" evidence="2"/>
<proteinExistence type="inferred from homology"/>
<keyword evidence="2" id="KW-0573">Peptidoglycan synthesis</keyword>
<feature type="domain" description="Mur ligase central" evidence="3">
    <location>
        <begin position="59"/>
        <end position="285"/>
    </location>
</feature>
<keyword evidence="2" id="KW-0479">Metal-binding</keyword>
<evidence type="ECO:0000259" key="3">
    <source>
        <dbReference type="Pfam" id="PF08245"/>
    </source>
</evidence>
<feature type="binding site" evidence="2">
    <location>
        <position position="235"/>
    </location>
    <ligand>
        <name>Zn(2+)</name>
        <dbReference type="ChEBI" id="CHEBI:29105"/>
    </ligand>
</feature>
<evidence type="ECO:0000256" key="2">
    <source>
        <dbReference type="HAMAP-Rule" id="MF_02214"/>
    </source>
</evidence>
<reference evidence="5" key="2">
    <citation type="journal article" date="2021" name="PeerJ">
        <title>Extensive microbial diversity within the chicken gut microbiome revealed by metagenomics and culture.</title>
        <authorList>
            <person name="Gilroy R."/>
            <person name="Ravi A."/>
            <person name="Getino M."/>
            <person name="Pursley I."/>
            <person name="Horton D.L."/>
            <person name="Alikhan N.F."/>
            <person name="Baker D."/>
            <person name="Gharbi K."/>
            <person name="Hall N."/>
            <person name="Watson M."/>
            <person name="Adriaenssens E.M."/>
            <person name="Foster-Nyarko E."/>
            <person name="Jarju S."/>
            <person name="Secka A."/>
            <person name="Antonio M."/>
            <person name="Oren A."/>
            <person name="Chaudhuri R.R."/>
            <person name="La Ragione R."/>
            <person name="Hildebrand F."/>
            <person name="Pallen M.J."/>
        </authorList>
    </citation>
    <scope>NUCLEOTIDE SEQUENCE</scope>
    <source>
        <strain evidence="5">ChiSjej3B21-11622</strain>
    </source>
</reference>
<dbReference type="GO" id="GO:0008360">
    <property type="term" value="P:regulation of cell shape"/>
    <property type="evidence" value="ECO:0007669"/>
    <property type="project" value="UniProtKB-KW"/>
</dbReference>
<dbReference type="GO" id="GO:0009252">
    <property type="term" value="P:peptidoglycan biosynthetic process"/>
    <property type="evidence" value="ECO:0007669"/>
    <property type="project" value="UniProtKB-UniRule"/>
</dbReference>
<dbReference type="Proteomes" id="UP000886886">
    <property type="component" value="Unassembled WGS sequence"/>
</dbReference>
<dbReference type="GO" id="GO:0140282">
    <property type="term" value="F:carbon-nitrogen ligase activity on lipid II"/>
    <property type="evidence" value="ECO:0007669"/>
    <property type="project" value="UniProtKB-UniRule"/>
</dbReference>
<dbReference type="GO" id="GO:0071555">
    <property type="term" value="P:cell wall organization"/>
    <property type="evidence" value="ECO:0007669"/>
    <property type="project" value="UniProtKB-KW"/>
</dbReference>
<dbReference type="AlphaFoldDB" id="A0A9D1CZT3"/>
<comment type="subunit">
    <text evidence="2">Forms a heterodimer with GatD.</text>
</comment>